<organism evidence="1 2">
    <name type="scientific">Rhodovulum visakhapatnamense</name>
    <dbReference type="NCBI Taxonomy" id="364297"/>
    <lineage>
        <taxon>Bacteria</taxon>
        <taxon>Pseudomonadati</taxon>
        <taxon>Pseudomonadota</taxon>
        <taxon>Alphaproteobacteria</taxon>
        <taxon>Rhodobacterales</taxon>
        <taxon>Paracoccaceae</taxon>
        <taxon>Rhodovulum</taxon>
    </lineage>
</organism>
<name>A0ABS1RFG0_9RHOB</name>
<dbReference type="RefSeq" id="WP_075787409.1">
    <property type="nucleotide sequence ID" value="NZ_JAESIL010000033.1"/>
</dbReference>
<reference evidence="2" key="1">
    <citation type="submission" date="2021-01" db="EMBL/GenBank/DDBJ databases">
        <title>Draft genomes of Rhodovulum sulfidophilum.</title>
        <authorList>
            <person name="Guzman M.S."/>
        </authorList>
    </citation>
    <scope>NUCLEOTIDE SEQUENCE [LARGE SCALE GENOMIC DNA]</scope>
    <source>
        <strain evidence="2">AB19</strain>
    </source>
</reference>
<comment type="caution">
    <text evidence="1">The sequence shown here is derived from an EMBL/GenBank/DDBJ whole genome shotgun (WGS) entry which is preliminary data.</text>
</comment>
<protein>
    <recommendedName>
        <fullName evidence="3">XRE family transcriptional regulator</fullName>
    </recommendedName>
</protein>
<proteinExistence type="predicted"/>
<accession>A0ABS1RFG0</accession>
<evidence type="ECO:0000313" key="1">
    <source>
        <dbReference type="EMBL" id="MBL3578388.1"/>
    </source>
</evidence>
<dbReference type="Proteomes" id="UP000635853">
    <property type="component" value="Unassembled WGS sequence"/>
</dbReference>
<evidence type="ECO:0000313" key="2">
    <source>
        <dbReference type="Proteomes" id="UP000635853"/>
    </source>
</evidence>
<dbReference type="EMBL" id="JAESIL010000033">
    <property type="protein sequence ID" value="MBL3578388.1"/>
    <property type="molecule type" value="Genomic_DNA"/>
</dbReference>
<evidence type="ECO:0008006" key="3">
    <source>
        <dbReference type="Google" id="ProtNLM"/>
    </source>
</evidence>
<keyword evidence="2" id="KW-1185">Reference proteome</keyword>
<gene>
    <name evidence="1" type="ORF">JMJ92_09505</name>
</gene>
<sequence length="69" mass="7711">MQKLIAEIEAYAAARGIAPQRVLRDAVGANWGQWDSWKRGASSPTMKVVDRLREFMTANPPPKREEDAA</sequence>